<evidence type="ECO:0000256" key="6">
    <source>
        <dbReference type="ARBA" id="ARBA00022833"/>
    </source>
</evidence>
<dbReference type="InterPro" id="IPR041440">
    <property type="entry name" value="HypF_C"/>
</dbReference>
<dbReference type="EMBL" id="BAFN01000001">
    <property type="protein sequence ID" value="GAN31545.1"/>
    <property type="molecule type" value="Genomic_DNA"/>
</dbReference>
<gene>
    <name evidence="12" type="ORF">BROSI_A0046</name>
</gene>
<comment type="catalytic activity">
    <reaction evidence="9">
        <text>an acyl phosphate + H2O = a carboxylate + phosphate + H(+)</text>
        <dbReference type="Rhea" id="RHEA:14965"/>
        <dbReference type="ChEBI" id="CHEBI:15377"/>
        <dbReference type="ChEBI" id="CHEBI:15378"/>
        <dbReference type="ChEBI" id="CHEBI:29067"/>
        <dbReference type="ChEBI" id="CHEBI:43474"/>
        <dbReference type="ChEBI" id="CHEBI:59918"/>
        <dbReference type="EC" id="3.6.1.7"/>
    </reaction>
</comment>
<protein>
    <recommendedName>
        <fullName evidence="8">Carbamoyltransferase</fullName>
        <ecNumber evidence="8">6.2.-.-</ecNumber>
    </recommendedName>
</protein>
<dbReference type="Pfam" id="PF07503">
    <property type="entry name" value="zf-HYPF"/>
    <property type="match status" value="2"/>
</dbReference>
<name>A0ABQ0JS39_9BACT</name>
<dbReference type="Pfam" id="PF22521">
    <property type="entry name" value="HypF_C_2"/>
    <property type="match status" value="1"/>
</dbReference>
<feature type="domain" description="YrdC-like" evidence="11">
    <location>
        <begin position="200"/>
        <end position="385"/>
    </location>
</feature>
<dbReference type="InterPro" id="IPR051060">
    <property type="entry name" value="Carbamoyltrans_HypF-like"/>
</dbReference>
<dbReference type="RefSeq" id="WP_052561250.1">
    <property type="nucleotide sequence ID" value="NZ_BAFN01000001.1"/>
</dbReference>
<dbReference type="InterPro" id="IPR004421">
    <property type="entry name" value="Carbamoyltransferase_HypF"/>
</dbReference>
<dbReference type="Pfam" id="PF00708">
    <property type="entry name" value="Acylphosphatase"/>
    <property type="match status" value="1"/>
</dbReference>
<evidence type="ECO:0000256" key="8">
    <source>
        <dbReference type="PIRNR" id="PIRNR006256"/>
    </source>
</evidence>
<dbReference type="SUPFAM" id="SSF54975">
    <property type="entry name" value="Acylphosphatase/BLUF domain-like"/>
    <property type="match status" value="1"/>
</dbReference>
<comment type="similarity">
    <text evidence="2 8">Belongs to the carbamoyltransferase HypF family.</text>
</comment>
<keyword evidence="9" id="KW-0378">Hydrolase</keyword>
<accession>A0ABQ0JS39</accession>
<dbReference type="PIRSF" id="PIRSF006256">
    <property type="entry name" value="CMPcnvr_hdrg_mat"/>
    <property type="match status" value="1"/>
</dbReference>
<dbReference type="NCBIfam" id="TIGR00143">
    <property type="entry name" value="hypF"/>
    <property type="match status" value="1"/>
</dbReference>
<feature type="active site" evidence="9">
    <location>
        <position position="37"/>
    </location>
</feature>
<comment type="catalytic activity">
    <reaction evidence="7">
        <text>C-terminal L-cysteinyl-[HypE protein] + carbamoyl phosphate + ATP + H2O = C-terminal S-carboxamide-L-cysteinyl-[HypE protein] + AMP + phosphate + diphosphate + H(+)</text>
        <dbReference type="Rhea" id="RHEA:55636"/>
        <dbReference type="Rhea" id="RHEA-COMP:14247"/>
        <dbReference type="Rhea" id="RHEA-COMP:14392"/>
        <dbReference type="ChEBI" id="CHEBI:15377"/>
        <dbReference type="ChEBI" id="CHEBI:15378"/>
        <dbReference type="ChEBI" id="CHEBI:30616"/>
        <dbReference type="ChEBI" id="CHEBI:33019"/>
        <dbReference type="ChEBI" id="CHEBI:43474"/>
        <dbReference type="ChEBI" id="CHEBI:58228"/>
        <dbReference type="ChEBI" id="CHEBI:76913"/>
        <dbReference type="ChEBI" id="CHEBI:139126"/>
        <dbReference type="ChEBI" id="CHEBI:456215"/>
    </reaction>
</comment>
<evidence type="ECO:0000256" key="1">
    <source>
        <dbReference type="ARBA" id="ARBA00004711"/>
    </source>
</evidence>
<evidence type="ECO:0000256" key="9">
    <source>
        <dbReference type="PROSITE-ProRule" id="PRU00520"/>
    </source>
</evidence>
<keyword evidence="6" id="KW-0862">Zinc</keyword>
<dbReference type="SUPFAM" id="SSF55821">
    <property type="entry name" value="YrdC/RibB"/>
    <property type="match status" value="1"/>
</dbReference>
<comment type="pathway">
    <text evidence="1">Protein modification; [NiFe] hydrogenase maturation.</text>
</comment>
<dbReference type="PROSITE" id="PS51160">
    <property type="entry name" value="ACYLPHOSPHATASE_3"/>
    <property type="match status" value="1"/>
</dbReference>
<dbReference type="Pfam" id="PF01300">
    <property type="entry name" value="Sua5_yciO_yrdC"/>
    <property type="match status" value="1"/>
</dbReference>
<dbReference type="InterPro" id="IPR055128">
    <property type="entry name" value="HypF_C_2"/>
</dbReference>
<dbReference type="EC" id="6.2.-.-" evidence="8"/>
<proteinExistence type="inferred from homology"/>
<feature type="domain" description="Acylphosphatase-like" evidence="10">
    <location>
        <begin position="4"/>
        <end position="90"/>
    </location>
</feature>
<dbReference type="Proteomes" id="UP000032309">
    <property type="component" value="Unassembled WGS sequence"/>
</dbReference>
<dbReference type="InterPro" id="IPR043129">
    <property type="entry name" value="ATPase_NBD"/>
</dbReference>
<evidence type="ECO:0000259" key="10">
    <source>
        <dbReference type="PROSITE" id="PS51160"/>
    </source>
</evidence>
<dbReference type="InterPro" id="IPR011125">
    <property type="entry name" value="Znf_HypF"/>
</dbReference>
<evidence type="ECO:0000313" key="13">
    <source>
        <dbReference type="Proteomes" id="UP000032309"/>
    </source>
</evidence>
<organism evidence="12 13">
    <name type="scientific">Candidatus Brocadia sinica JPN1</name>
    <dbReference type="NCBI Taxonomy" id="1197129"/>
    <lineage>
        <taxon>Bacteria</taxon>
        <taxon>Pseudomonadati</taxon>
        <taxon>Planctomycetota</taxon>
        <taxon>Candidatus Brocadiia</taxon>
        <taxon>Candidatus Brocadiales</taxon>
        <taxon>Candidatus Brocadiaceae</taxon>
        <taxon>Candidatus Brocadia</taxon>
    </lineage>
</organism>
<comment type="caution">
    <text evidence="12">The sequence shown here is derived from an EMBL/GenBank/DDBJ whole genome shotgun (WGS) entry which is preliminary data.</text>
</comment>
<evidence type="ECO:0000313" key="12">
    <source>
        <dbReference type="EMBL" id="GAN31545.1"/>
    </source>
</evidence>
<keyword evidence="5" id="KW-0863">Zinc-finger</keyword>
<sequence>MLKRMQISARGLVQGVGFRPFIYNLATKFSLAGFVQNDTNGVFIDVEGRNESIKEFLDHLIKSPPPHVIIEDIRYRSFPPRGYKEFVIEESAIKEGDTTIVSADISICQDCFNEIHNPTDRRYRYPFINCTNCGPRFTIIKDTPYDRANTTMSSFPMCPDCSKEYYDPQNRRFHAQPNACPVCGPQLTLYSSEGLKVHTRDPLSTVCNLLKGGKIVAVKGVGGYHLACDAMNSTTVSLLRKRKNRDDKPLAVMMENIGTIRQFCHVNGKEEALLLSAQKPIVLLRKTSRCTLSPEVAPEHKYLGVMLPYTPLHYLLLKESGLSLVMTSGNMSDEPIVYNDSNAFARLKGIADYFLTHDREIFIRCDDSVVRVNEDKETIIRRSRGYAPFPLRLQYTFTRPTLACGAFLKNTFCLARRNHAFLSHHIGDLENTETLNSFELSIEHYKELFSIEPEIVAYDLHPEYLSTKYALTQNDKILKIGIQHHHAHIVSCMAENGINNKVIGVAFDGLGYGDDGNFWGGEFLVADFSGYDRAGHLDYVPMPGGEQAIKEPWRMAVSYLYQIYGDNIPLIPHTSPLLSAEKTDGELNRAKIEILLKMLLHRINSPLTSSMGRLFDGVASILGLHHSVSYEGQAAIKLELIADEYETGSYPFDIDVIAGARCNMPLHIVHWGQIIKHIVNDLKSKTANSVISAKFHNTIANMTLQVCTILRNSLGLNDVVLSGGVFQNNFLSSRLIRKLSSNDFKVYFPQKIPCNDGGISLGQAVIASERCRICA</sequence>
<evidence type="ECO:0000256" key="4">
    <source>
        <dbReference type="ARBA" id="ARBA00022723"/>
    </source>
</evidence>
<dbReference type="Pfam" id="PF17788">
    <property type="entry name" value="HypF_C"/>
    <property type="match status" value="1"/>
</dbReference>
<keyword evidence="4" id="KW-0479">Metal-binding</keyword>
<dbReference type="PROSITE" id="PS51163">
    <property type="entry name" value="YRDC"/>
    <property type="match status" value="1"/>
</dbReference>
<keyword evidence="3" id="KW-0436">Ligase</keyword>
<evidence type="ECO:0000259" key="11">
    <source>
        <dbReference type="PROSITE" id="PS51163"/>
    </source>
</evidence>
<dbReference type="InterPro" id="IPR017945">
    <property type="entry name" value="DHBP_synth_RibB-like_a/b_dom"/>
</dbReference>
<dbReference type="SUPFAM" id="SSF53067">
    <property type="entry name" value="Actin-like ATPase domain"/>
    <property type="match status" value="1"/>
</dbReference>
<evidence type="ECO:0000256" key="3">
    <source>
        <dbReference type="ARBA" id="ARBA00022598"/>
    </source>
</evidence>
<dbReference type="InterPro" id="IPR036046">
    <property type="entry name" value="Acylphosphatase-like_dom_sf"/>
</dbReference>
<evidence type="ECO:0000256" key="7">
    <source>
        <dbReference type="ARBA" id="ARBA00048220"/>
    </source>
</evidence>
<dbReference type="PANTHER" id="PTHR42959:SF1">
    <property type="entry name" value="CARBAMOYLTRANSFERASE HYPF"/>
    <property type="match status" value="1"/>
</dbReference>
<reference evidence="13" key="1">
    <citation type="journal article" date="2015" name="Genome Announc.">
        <title>Draft Genome Sequence of an Anaerobic Ammonium-Oxidizing Bacterium, "Candidatus Brocadia sinica".</title>
        <authorList>
            <person name="Oshiki M."/>
            <person name="Shinyako-Hata K."/>
            <person name="Satoh H."/>
            <person name="Okabe S."/>
        </authorList>
    </citation>
    <scope>NUCLEOTIDE SEQUENCE [LARGE SCALE GENOMIC DNA]</scope>
    <source>
        <strain evidence="13">JPN1</strain>
    </source>
</reference>
<dbReference type="Gene3D" id="3.30.420.40">
    <property type="match status" value="1"/>
</dbReference>
<dbReference type="InterPro" id="IPR006070">
    <property type="entry name" value="Sua5-like_dom"/>
</dbReference>
<dbReference type="PANTHER" id="PTHR42959">
    <property type="entry name" value="CARBAMOYLTRANSFERASE"/>
    <property type="match status" value="1"/>
</dbReference>
<keyword evidence="13" id="KW-1185">Reference proteome</keyword>
<dbReference type="InterPro" id="IPR001792">
    <property type="entry name" value="Acylphosphatase-like_dom"/>
</dbReference>
<dbReference type="Gene3D" id="3.30.420.360">
    <property type="match status" value="1"/>
</dbReference>
<feature type="active site" evidence="9">
    <location>
        <position position="19"/>
    </location>
</feature>
<dbReference type="Gene3D" id="3.30.110.120">
    <property type="match status" value="1"/>
</dbReference>
<evidence type="ECO:0000256" key="5">
    <source>
        <dbReference type="ARBA" id="ARBA00022771"/>
    </source>
</evidence>
<dbReference type="Gene3D" id="3.90.870.50">
    <property type="match status" value="1"/>
</dbReference>
<evidence type="ECO:0000256" key="2">
    <source>
        <dbReference type="ARBA" id="ARBA00008097"/>
    </source>
</evidence>